<dbReference type="InterPro" id="IPR036388">
    <property type="entry name" value="WH-like_DNA-bd_sf"/>
</dbReference>
<dbReference type="PANTHER" id="PTHR43133:SF8">
    <property type="entry name" value="RNA POLYMERASE SIGMA FACTOR HI_1459-RELATED"/>
    <property type="match status" value="1"/>
</dbReference>
<keyword evidence="3" id="KW-0731">Sigma factor</keyword>
<dbReference type="GO" id="GO:0006352">
    <property type="term" value="P:DNA-templated transcription initiation"/>
    <property type="evidence" value="ECO:0007669"/>
    <property type="project" value="InterPro"/>
</dbReference>
<keyword evidence="2" id="KW-0805">Transcription regulation</keyword>
<proteinExistence type="inferred from homology"/>
<dbReference type="InterPro" id="IPR014284">
    <property type="entry name" value="RNA_pol_sigma-70_dom"/>
</dbReference>
<gene>
    <name evidence="8" type="ORF">SAMN02910280_2256</name>
</gene>
<evidence type="ECO:0000313" key="8">
    <source>
        <dbReference type="EMBL" id="SFW38634.1"/>
    </source>
</evidence>
<dbReference type="InterPro" id="IPR013249">
    <property type="entry name" value="RNA_pol_sigma70_r4_t2"/>
</dbReference>
<evidence type="ECO:0000256" key="2">
    <source>
        <dbReference type="ARBA" id="ARBA00023015"/>
    </source>
</evidence>
<dbReference type="InterPro" id="IPR013324">
    <property type="entry name" value="RNA_pol_sigma_r3/r4-like"/>
</dbReference>
<organism evidence="8 9">
    <name type="scientific">Ruminococcus flavefaciens</name>
    <dbReference type="NCBI Taxonomy" id="1265"/>
    <lineage>
        <taxon>Bacteria</taxon>
        <taxon>Bacillati</taxon>
        <taxon>Bacillota</taxon>
        <taxon>Clostridia</taxon>
        <taxon>Eubacteriales</taxon>
        <taxon>Oscillospiraceae</taxon>
        <taxon>Ruminococcus</taxon>
    </lineage>
</organism>
<dbReference type="AlphaFoldDB" id="A0A1K1NSZ2"/>
<dbReference type="GO" id="GO:0016987">
    <property type="term" value="F:sigma factor activity"/>
    <property type="evidence" value="ECO:0007669"/>
    <property type="project" value="UniProtKB-KW"/>
</dbReference>
<feature type="domain" description="RNA polymerase sigma factor 70 region 4 type 2" evidence="7">
    <location>
        <begin position="121"/>
        <end position="172"/>
    </location>
</feature>
<evidence type="ECO:0000256" key="4">
    <source>
        <dbReference type="ARBA" id="ARBA00023125"/>
    </source>
</evidence>
<dbReference type="SUPFAM" id="SSF88659">
    <property type="entry name" value="Sigma3 and sigma4 domains of RNA polymerase sigma factors"/>
    <property type="match status" value="1"/>
</dbReference>
<evidence type="ECO:0000259" key="7">
    <source>
        <dbReference type="Pfam" id="PF08281"/>
    </source>
</evidence>
<evidence type="ECO:0000256" key="3">
    <source>
        <dbReference type="ARBA" id="ARBA00023082"/>
    </source>
</evidence>
<keyword evidence="4" id="KW-0238">DNA-binding</keyword>
<evidence type="ECO:0000256" key="1">
    <source>
        <dbReference type="ARBA" id="ARBA00010641"/>
    </source>
</evidence>
<comment type="similarity">
    <text evidence="1">Belongs to the sigma-70 factor family. ECF subfamily.</text>
</comment>
<dbReference type="NCBIfam" id="TIGR02937">
    <property type="entry name" value="sigma70-ECF"/>
    <property type="match status" value="1"/>
</dbReference>
<evidence type="ECO:0000259" key="6">
    <source>
        <dbReference type="Pfam" id="PF04542"/>
    </source>
</evidence>
<protein>
    <submittedName>
        <fullName evidence="8">RNA polymerase sigma-70 factor, ECF subfamily</fullName>
    </submittedName>
</protein>
<accession>A0A1K1NSZ2</accession>
<dbReference type="Gene3D" id="1.10.10.10">
    <property type="entry name" value="Winged helix-like DNA-binding domain superfamily/Winged helix DNA-binding domain"/>
    <property type="match status" value="1"/>
</dbReference>
<dbReference type="SUPFAM" id="SSF88946">
    <property type="entry name" value="Sigma2 domain of RNA polymerase sigma factors"/>
    <property type="match status" value="1"/>
</dbReference>
<evidence type="ECO:0000256" key="5">
    <source>
        <dbReference type="ARBA" id="ARBA00023163"/>
    </source>
</evidence>
<dbReference type="InterPro" id="IPR007627">
    <property type="entry name" value="RNA_pol_sigma70_r2"/>
</dbReference>
<sequence>MDKDKGELYYRRYLEGDDTALVDMICDYKDGVILYLCGITGSYSLAEEFMEDAFFKIAAKKPRFYGKSSFKTWLFTIARNVAVDGMRKLSRISDRSAEEYDKIADERSIEKEYLREEQKISLHRAMETLNPDYRQVLYLTYFEELSNSEAARVMKKSCRQIENLLYRAKQALRSKLEKEGFEYERL</sequence>
<feature type="domain" description="RNA polymerase sigma-70 region 2" evidence="6">
    <location>
        <begin position="28"/>
        <end position="91"/>
    </location>
</feature>
<reference evidence="8 9" key="1">
    <citation type="submission" date="2016-11" db="EMBL/GenBank/DDBJ databases">
        <authorList>
            <person name="Jaros S."/>
            <person name="Januszkiewicz K."/>
            <person name="Wedrychowicz H."/>
        </authorList>
    </citation>
    <scope>NUCLEOTIDE SEQUENCE [LARGE SCALE GENOMIC DNA]</scope>
    <source>
        <strain evidence="8 9">YL228</strain>
    </source>
</reference>
<dbReference type="Pfam" id="PF08281">
    <property type="entry name" value="Sigma70_r4_2"/>
    <property type="match status" value="1"/>
</dbReference>
<name>A0A1K1NSZ2_RUMFL</name>
<dbReference type="Proteomes" id="UP000183461">
    <property type="component" value="Unassembled WGS sequence"/>
</dbReference>
<dbReference type="InterPro" id="IPR013325">
    <property type="entry name" value="RNA_pol_sigma_r2"/>
</dbReference>
<dbReference type="PANTHER" id="PTHR43133">
    <property type="entry name" value="RNA POLYMERASE ECF-TYPE SIGMA FACTO"/>
    <property type="match status" value="1"/>
</dbReference>
<dbReference type="Gene3D" id="1.10.1740.10">
    <property type="match status" value="1"/>
</dbReference>
<dbReference type="RefSeq" id="WP_072300486.1">
    <property type="nucleotide sequence ID" value="NZ_FPIP01000005.1"/>
</dbReference>
<dbReference type="EMBL" id="FPIP01000005">
    <property type="protein sequence ID" value="SFW38634.1"/>
    <property type="molecule type" value="Genomic_DNA"/>
</dbReference>
<dbReference type="Pfam" id="PF04542">
    <property type="entry name" value="Sigma70_r2"/>
    <property type="match status" value="1"/>
</dbReference>
<dbReference type="CDD" id="cd06171">
    <property type="entry name" value="Sigma70_r4"/>
    <property type="match status" value="1"/>
</dbReference>
<evidence type="ECO:0000313" key="9">
    <source>
        <dbReference type="Proteomes" id="UP000183461"/>
    </source>
</evidence>
<dbReference type="GO" id="GO:0003677">
    <property type="term" value="F:DNA binding"/>
    <property type="evidence" value="ECO:0007669"/>
    <property type="project" value="UniProtKB-KW"/>
</dbReference>
<keyword evidence="5" id="KW-0804">Transcription</keyword>
<dbReference type="InterPro" id="IPR039425">
    <property type="entry name" value="RNA_pol_sigma-70-like"/>
</dbReference>